<dbReference type="RefSeq" id="WP_066670385.1">
    <property type="nucleotide sequence ID" value="NZ_LYVF01000184.1"/>
</dbReference>
<keyword evidence="5" id="KW-1003">Cell membrane</keyword>
<feature type="transmembrane region" description="Helical" evidence="5">
    <location>
        <begin position="20"/>
        <end position="39"/>
    </location>
</feature>
<evidence type="ECO:0000256" key="3">
    <source>
        <dbReference type="ARBA" id="ARBA00022989"/>
    </source>
</evidence>
<comment type="subunit">
    <text evidence="5">Forms a complex with TatA.</text>
</comment>
<dbReference type="GO" id="GO:0033281">
    <property type="term" value="C:TAT protein transport complex"/>
    <property type="evidence" value="ECO:0007669"/>
    <property type="project" value="UniProtKB-UniRule"/>
</dbReference>
<proteinExistence type="inferred from homology"/>
<protein>
    <recommendedName>
        <fullName evidence="5">Sec-independent protein translocase protein TatC</fullName>
    </recommendedName>
</protein>
<dbReference type="EMBL" id="LYVF01000184">
    <property type="protein sequence ID" value="OAT80256.1"/>
    <property type="molecule type" value="Genomic_DNA"/>
</dbReference>
<comment type="caution">
    <text evidence="5">Lacks conserved residue(s) required for the propagation of feature annotation.</text>
</comment>
<dbReference type="OrthoDB" id="9777044at2"/>
<keyword evidence="2 5" id="KW-0812">Transmembrane</keyword>
<feature type="transmembrane region" description="Helical" evidence="5">
    <location>
        <begin position="72"/>
        <end position="93"/>
    </location>
</feature>
<dbReference type="Pfam" id="PF00902">
    <property type="entry name" value="TatC"/>
    <property type="match status" value="1"/>
</dbReference>
<evidence type="ECO:0000256" key="2">
    <source>
        <dbReference type="ARBA" id="ARBA00022692"/>
    </source>
</evidence>
<feature type="transmembrane region" description="Helical" evidence="5">
    <location>
        <begin position="152"/>
        <end position="177"/>
    </location>
</feature>
<dbReference type="PANTHER" id="PTHR30371">
    <property type="entry name" value="SEC-INDEPENDENT PROTEIN TRANSLOCASE PROTEIN TATC"/>
    <property type="match status" value="1"/>
</dbReference>
<accession>A0A1B7LBZ0</accession>
<comment type="subcellular location">
    <subcellularLocation>
        <location evidence="5">Cell membrane</location>
        <topology evidence="5">Multi-pass membrane protein</topology>
    </subcellularLocation>
    <subcellularLocation>
        <location evidence="1">Membrane</location>
        <topology evidence="1">Multi-pass membrane protein</topology>
    </subcellularLocation>
</comment>
<gene>
    <name evidence="5" type="primary">tatC</name>
    <name evidence="6" type="ORF">A6M21_01120</name>
</gene>
<dbReference type="InterPro" id="IPR002033">
    <property type="entry name" value="TatC"/>
</dbReference>
<feature type="transmembrane region" description="Helical" evidence="5">
    <location>
        <begin position="189"/>
        <end position="206"/>
    </location>
</feature>
<sequence>MFKKAGEMTTLAHLEELRRVLIISIVTTFVLAAACWIFSDRVMAVLLQPVTATGHKVIYIGITEALFTKIKLSFFLGFLAALPVILWQVWGFVMPALRRREKFYFTVFVFVSYLLFIAGVAFSFLFVFKLGVQFLLRFGGPELLPMLTIGQYVSFAITFLLPFGLVFEMPLAALFLARLDVLHYRTMVRGRKAAIVSVVVISAALIPTPDIMTVMIMAGPMYLLYELSAEIVRLVEWQRRRRRRREEMAGAGDGIAACAGK</sequence>
<keyword evidence="5" id="KW-0653">Protein transport</keyword>
<dbReference type="HAMAP" id="MF_00902">
    <property type="entry name" value="TatC"/>
    <property type="match status" value="1"/>
</dbReference>
<keyword evidence="5" id="KW-0813">Transport</keyword>
<comment type="function">
    <text evidence="5">Part of the twin-arginine translocation (Tat) system that transports large folded proteins containing a characteristic twin-arginine motif in their signal peptide across membranes.</text>
</comment>
<evidence type="ECO:0000256" key="4">
    <source>
        <dbReference type="ARBA" id="ARBA00023136"/>
    </source>
</evidence>
<evidence type="ECO:0000313" key="7">
    <source>
        <dbReference type="Proteomes" id="UP000078532"/>
    </source>
</evidence>
<reference evidence="6 7" key="1">
    <citation type="submission" date="2016-04" db="EMBL/GenBank/DDBJ databases">
        <authorList>
            <person name="Evans L.H."/>
            <person name="Alamgir A."/>
            <person name="Owens N."/>
            <person name="Weber N.D."/>
            <person name="Virtaneva K."/>
            <person name="Barbian K."/>
            <person name="Babar A."/>
            <person name="Rosenke K."/>
        </authorList>
    </citation>
    <scope>NUCLEOTIDE SEQUENCE [LARGE SCALE GENOMIC DNA]</scope>
    <source>
        <strain evidence="6 7">LMa1</strain>
    </source>
</reference>
<keyword evidence="3 5" id="KW-1133">Transmembrane helix</keyword>
<dbReference type="PROSITE" id="PS51257">
    <property type="entry name" value="PROKAR_LIPOPROTEIN"/>
    <property type="match status" value="1"/>
</dbReference>
<comment type="similarity">
    <text evidence="5">Belongs to the TatC family.</text>
</comment>
<organism evidence="6 7">
    <name type="scientific">Desulfotomaculum copahuensis</name>
    <dbReference type="NCBI Taxonomy" id="1838280"/>
    <lineage>
        <taxon>Bacteria</taxon>
        <taxon>Bacillati</taxon>
        <taxon>Bacillota</taxon>
        <taxon>Clostridia</taxon>
        <taxon>Eubacteriales</taxon>
        <taxon>Desulfotomaculaceae</taxon>
        <taxon>Desulfotomaculum</taxon>
    </lineage>
</organism>
<dbReference type="AlphaFoldDB" id="A0A1B7LBZ0"/>
<name>A0A1B7LBZ0_9FIRM</name>
<dbReference type="GO" id="GO:0009977">
    <property type="term" value="F:proton motive force dependent protein transmembrane transporter activity"/>
    <property type="evidence" value="ECO:0007669"/>
    <property type="project" value="TreeGrafter"/>
</dbReference>
<evidence type="ECO:0000256" key="5">
    <source>
        <dbReference type="HAMAP-Rule" id="MF_00902"/>
    </source>
</evidence>
<dbReference type="GO" id="GO:0043953">
    <property type="term" value="P:protein transport by the Tat complex"/>
    <property type="evidence" value="ECO:0007669"/>
    <property type="project" value="UniProtKB-UniRule"/>
</dbReference>
<dbReference type="NCBIfam" id="TIGR00945">
    <property type="entry name" value="tatC"/>
    <property type="match status" value="1"/>
</dbReference>
<keyword evidence="7" id="KW-1185">Reference proteome</keyword>
<dbReference type="PANTHER" id="PTHR30371:SF0">
    <property type="entry name" value="SEC-INDEPENDENT PROTEIN TRANSLOCASE PROTEIN TATC, CHLOROPLASTIC-RELATED"/>
    <property type="match status" value="1"/>
</dbReference>
<evidence type="ECO:0000256" key="1">
    <source>
        <dbReference type="ARBA" id="ARBA00004141"/>
    </source>
</evidence>
<keyword evidence="4 5" id="KW-0472">Membrane</keyword>
<dbReference type="GO" id="GO:0065002">
    <property type="term" value="P:intracellular protein transmembrane transport"/>
    <property type="evidence" value="ECO:0007669"/>
    <property type="project" value="TreeGrafter"/>
</dbReference>
<dbReference type="PRINTS" id="PR01840">
    <property type="entry name" value="TATCFAMILY"/>
</dbReference>
<dbReference type="Proteomes" id="UP000078532">
    <property type="component" value="Unassembled WGS sequence"/>
</dbReference>
<comment type="caution">
    <text evidence="6">The sequence shown here is derived from an EMBL/GenBank/DDBJ whole genome shotgun (WGS) entry which is preliminary data.</text>
</comment>
<dbReference type="STRING" id="1838280.A6M21_01120"/>
<feature type="transmembrane region" description="Helical" evidence="5">
    <location>
        <begin position="105"/>
        <end position="132"/>
    </location>
</feature>
<evidence type="ECO:0000313" key="6">
    <source>
        <dbReference type="EMBL" id="OAT80256.1"/>
    </source>
</evidence>
<keyword evidence="5" id="KW-0811">Translocation</keyword>